<proteinExistence type="inferred from homology"/>
<gene>
    <name evidence="11" type="ORF">VitviT2T_029903</name>
</gene>
<keyword evidence="6" id="KW-1133">Transmembrane helix</keyword>
<dbReference type="Pfam" id="PF00067">
    <property type="entry name" value="p450"/>
    <property type="match status" value="1"/>
</dbReference>
<organism evidence="11 12">
    <name type="scientific">Vitis vinifera</name>
    <name type="common">Grape</name>
    <dbReference type="NCBI Taxonomy" id="29760"/>
    <lineage>
        <taxon>Eukaryota</taxon>
        <taxon>Viridiplantae</taxon>
        <taxon>Streptophyta</taxon>
        <taxon>Embryophyta</taxon>
        <taxon>Tracheophyta</taxon>
        <taxon>Spermatophyta</taxon>
        <taxon>Magnoliopsida</taxon>
        <taxon>eudicotyledons</taxon>
        <taxon>Gunneridae</taxon>
        <taxon>Pentapetalae</taxon>
        <taxon>rosids</taxon>
        <taxon>Vitales</taxon>
        <taxon>Vitaceae</taxon>
        <taxon>Viteae</taxon>
        <taxon>Vitis</taxon>
    </lineage>
</organism>
<evidence type="ECO:0000256" key="9">
    <source>
        <dbReference type="ARBA" id="ARBA00023033"/>
    </source>
</evidence>
<dbReference type="Gene3D" id="1.10.630.10">
    <property type="entry name" value="Cytochrome P450"/>
    <property type="match status" value="1"/>
</dbReference>
<keyword evidence="10" id="KW-0472">Membrane</keyword>
<evidence type="ECO:0000313" key="12">
    <source>
        <dbReference type="Proteomes" id="UP001227230"/>
    </source>
</evidence>
<evidence type="ECO:0000256" key="8">
    <source>
        <dbReference type="ARBA" id="ARBA00023004"/>
    </source>
</evidence>
<evidence type="ECO:0000256" key="4">
    <source>
        <dbReference type="ARBA" id="ARBA00022692"/>
    </source>
</evidence>
<dbReference type="EMBL" id="CP126666">
    <property type="protein sequence ID" value="WKA12528.1"/>
    <property type="molecule type" value="Genomic_DNA"/>
</dbReference>
<dbReference type="PANTHER" id="PTHR24282:SF28">
    <property type="entry name" value="CYTOCHROME P450"/>
    <property type="match status" value="1"/>
</dbReference>
<evidence type="ECO:0000256" key="7">
    <source>
        <dbReference type="ARBA" id="ARBA00023002"/>
    </source>
</evidence>
<keyword evidence="9" id="KW-0503">Monooxygenase</keyword>
<reference evidence="11 12" key="1">
    <citation type="journal article" date="2023" name="Hortic Res">
        <title>The complete reference genome for grapevine (Vitis vinifera L.) genetics and breeding.</title>
        <authorList>
            <person name="Shi X."/>
            <person name="Cao S."/>
            <person name="Wang X."/>
            <person name="Huang S."/>
            <person name="Wang Y."/>
            <person name="Liu Z."/>
            <person name="Liu W."/>
            <person name="Leng X."/>
            <person name="Peng Y."/>
            <person name="Wang N."/>
            <person name="Wang Y."/>
            <person name="Ma Z."/>
            <person name="Xu X."/>
            <person name="Zhang F."/>
            <person name="Xue H."/>
            <person name="Zhong H."/>
            <person name="Wang Y."/>
            <person name="Zhang K."/>
            <person name="Velt A."/>
            <person name="Avia K."/>
            <person name="Holtgrawe D."/>
            <person name="Grimplet J."/>
            <person name="Matus J.T."/>
            <person name="Ware D."/>
            <person name="Wu X."/>
            <person name="Wang H."/>
            <person name="Liu C."/>
            <person name="Fang Y."/>
            <person name="Rustenholz C."/>
            <person name="Cheng Z."/>
            <person name="Xiao H."/>
            <person name="Zhou Y."/>
        </authorList>
    </citation>
    <scope>NUCLEOTIDE SEQUENCE [LARGE SCALE GENOMIC DNA]</scope>
    <source>
        <strain evidence="12">cv. Pinot noir / PN40024</strain>
        <tissue evidence="11">Leaf</tissue>
    </source>
</reference>
<evidence type="ECO:0000256" key="2">
    <source>
        <dbReference type="ARBA" id="ARBA00010617"/>
    </source>
</evidence>
<evidence type="ECO:0000256" key="10">
    <source>
        <dbReference type="ARBA" id="ARBA00023136"/>
    </source>
</evidence>
<keyword evidence="4" id="KW-0812">Transmembrane</keyword>
<accession>A0ABY9DY40</accession>
<dbReference type="InterPro" id="IPR050665">
    <property type="entry name" value="Cytochrome_P450_Monooxygen"/>
</dbReference>
<dbReference type="Proteomes" id="UP001227230">
    <property type="component" value="Chromosome 19"/>
</dbReference>
<evidence type="ECO:0000256" key="3">
    <source>
        <dbReference type="ARBA" id="ARBA00022617"/>
    </source>
</evidence>
<keyword evidence="12" id="KW-1185">Reference proteome</keyword>
<evidence type="ECO:0000256" key="5">
    <source>
        <dbReference type="ARBA" id="ARBA00022723"/>
    </source>
</evidence>
<keyword evidence="3" id="KW-0349">Heme</keyword>
<evidence type="ECO:0008006" key="13">
    <source>
        <dbReference type="Google" id="ProtNLM"/>
    </source>
</evidence>
<dbReference type="InterPro" id="IPR001128">
    <property type="entry name" value="Cyt_P450"/>
</dbReference>
<dbReference type="SUPFAM" id="SSF48264">
    <property type="entry name" value="Cytochrome P450"/>
    <property type="match status" value="1"/>
</dbReference>
<protein>
    <recommendedName>
        <fullName evidence="13">Cytochrome P450 714C2</fullName>
    </recommendedName>
</protein>
<comment type="similarity">
    <text evidence="2">Belongs to the cytochrome P450 family.</text>
</comment>
<name>A0ABY9DY40_VITVI</name>
<dbReference type="PANTHER" id="PTHR24282">
    <property type="entry name" value="CYTOCHROME P450 FAMILY MEMBER"/>
    <property type="match status" value="1"/>
</dbReference>
<keyword evidence="8" id="KW-0408">Iron</keyword>
<sequence>MKATIIGKQKGEYNITHTRTLVPQIRSSETPLQSTLPSTSPLSLVMHSSTLLKGLSIHRYLPTKDNRYAWGLDKEITSCILDMAKEHSEAVSKELPQVIMESTKTGELGPLTPEQYMVDNCRNVYLPGFEVTAVASMWGLMLLASHPEWQDRIRAEAAQACAGRPLEANMLG</sequence>
<keyword evidence="5" id="KW-0479">Metal-binding</keyword>
<evidence type="ECO:0000313" key="11">
    <source>
        <dbReference type="EMBL" id="WKA12528.1"/>
    </source>
</evidence>
<evidence type="ECO:0000256" key="6">
    <source>
        <dbReference type="ARBA" id="ARBA00022989"/>
    </source>
</evidence>
<comment type="subcellular location">
    <subcellularLocation>
        <location evidence="1">Membrane</location>
        <topology evidence="1">Single-pass membrane protein</topology>
    </subcellularLocation>
</comment>
<evidence type="ECO:0000256" key="1">
    <source>
        <dbReference type="ARBA" id="ARBA00004167"/>
    </source>
</evidence>
<keyword evidence="7" id="KW-0560">Oxidoreductase</keyword>
<dbReference type="InterPro" id="IPR036396">
    <property type="entry name" value="Cyt_P450_sf"/>
</dbReference>